<name>A1U0S1_MARN8</name>
<gene>
    <name evidence="2" type="ordered locus">Maqu_1506</name>
</gene>
<accession>A1U0S1</accession>
<dbReference type="OrthoDB" id="6372121at2"/>
<evidence type="ECO:0000313" key="3">
    <source>
        <dbReference type="Proteomes" id="UP000000998"/>
    </source>
</evidence>
<protein>
    <submittedName>
        <fullName evidence="2">Uncharacterized protein</fullName>
    </submittedName>
</protein>
<proteinExistence type="predicted"/>
<feature type="compositionally biased region" description="Basic and acidic residues" evidence="1">
    <location>
        <begin position="45"/>
        <end position="58"/>
    </location>
</feature>
<dbReference type="Proteomes" id="UP000000998">
    <property type="component" value="Chromosome"/>
</dbReference>
<reference evidence="3" key="1">
    <citation type="journal article" date="2011" name="Appl. Environ. Microbiol.">
        <title>Genomic potential of Marinobacter aquaeolei, a biogeochemical 'opportunitroph'.</title>
        <authorList>
            <person name="Singer E."/>
            <person name="Webb E.A."/>
            <person name="Nelson W.C."/>
            <person name="Heidelberg J.F."/>
            <person name="Ivanova N."/>
            <person name="Pati A."/>
            <person name="Edwards K.J."/>
        </authorList>
    </citation>
    <scope>NUCLEOTIDE SEQUENCE [LARGE SCALE GENOMIC DNA]</scope>
    <source>
        <strain evidence="3">ATCC 700491 / DSM 11845 / VT8</strain>
    </source>
</reference>
<dbReference type="AlphaFoldDB" id="A1U0S1"/>
<feature type="region of interest" description="Disordered" evidence="1">
    <location>
        <begin position="17"/>
        <end position="58"/>
    </location>
</feature>
<dbReference type="RefSeq" id="WP_011784992.1">
    <property type="nucleotide sequence ID" value="NC_008740.1"/>
</dbReference>
<dbReference type="STRING" id="351348.Maqu_1506"/>
<evidence type="ECO:0000313" key="2">
    <source>
        <dbReference type="EMBL" id="ABM18590.1"/>
    </source>
</evidence>
<evidence type="ECO:0000256" key="1">
    <source>
        <dbReference type="SAM" id="MobiDB-lite"/>
    </source>
</evidence>
<sequence>MSIANLLQTLGIQTVPPVPPVYSCEGTENTHEKQPSTTRTPCTPGKDRGAENNAKRASPDAVLLEVARQLRASPASLWAMMDDDDIEATANGEYTPAYLLAYFRLKQETGELPADNTPEPARHSESCPGHVELMRAWKPTHDALINHLMACNDCYAPRARYCTTGAELRRAYIESYQNAPKPE</sequence>
<dbReference type="HOGENOM" id="CLU_1473528_0_0_6"/>
<dbReference type="EMBL" id="CP000514">
    <property type="protein sequence ID" value="ABM18590.1"/>
    <property type="molecule type" value="Genomic_DNA"/>
</dbReference>
<dbReference type="KEGG" id="maq:Maqu_1506"/>
<organism evidence="2 3">
    <name type="scientific">Marinobacter nauticus (strain ATCC 700491 / DSM 11845 / VT8)</name>
    <name type="common">Marinobacter aquaeolei</name>
    <dbReference type="NCBI Taxonomy" id="351348"/>
    <lineage>
        <taxon>Bacteria</taxon>
        <taxon>Pseudomonadati</taxon>
        <taxon>Pseudomonadota</taxon>
        <taxon>Gammaproteobacteria</taxon>
        <taxon>Pseudomonadales</taxon>
        <taxon>Marinobacteraceae</taxon>
        <taxon>Marinobacter</taxon>
    </lineage>
</organism>